<dbReference type="GO" id="GO:0016747">
    <property type="term" value="F:acyltransferase activity, transferring groups other than amino-acyl groups"/>
    <property type="evidence" value="ECO:0007669"/>
    <property type="project" value="InterPro"/>
</dbReference>
<proteinExistence type="predicted"/>
<feature type="domain" description="N-acetyltransferase" evidence="2">
    <location>
        <begin position="178"/>
        <end position="264"/>
    </location>
</feature>
<evidence type="ECO:0000259" key="2">
    <source>
        <dbReference type="PROSITE" id="PS51186"/>
    </source>
</evidence>
<dbReference type="AlphaFoldDB" id="Q0SHQ9"/>
<gene>
    <name evidence="3" type="ordered locus">RHA1_ro01100</name>
</gene>
<sequence>MTGFVITSPPKPRCNHPAGRSQVVSSGAGDARFPRASPDPRYRTSVRPIQYSWTHRHVVKRKVRPVDTNADQTPLVVELSATEFRDRLHEALSIYVAAMGYPHGTEYHRAPMWNEHLQRSGWRGVGALVPAGDGSTDNAAARLVAVAYGYRGAPEQWWHQQVRSGLRHTGWTRDQIDVILGNYFELTELHVHPDAQGHRLGETLLLRLLERRPERGVLLSTPEVADEDNRAWRLYRRLGFRDVLRHFRFAGDNRPFAVLGRGLPL</sequence>
<organism evidence="3 4">
    <name type="scientific">Rhodococcus jostii (strain RHA1)</name>
    <dbReference type="NCBI Taxonomy" id="101510"/>
    <lineage>
        <taxon>Bacteria</taxon>
        <taxon>Bacillati</taxon>
        <taxon>Actinomycetota</taxon>
        <taxon>Actinomycetes</taxon>
        <taxon>Mycobacteriales</taxon>
        <taxon>Nocardiaceae</taxon>
        <taxon>Rhodococcus</taxon>
    </lineage>
</organism>
<dbReference type="Proteomes" id="UP000008710">
    <property type="component" value="Chromosome"/>
</dbReference>
<accession>Q0SHQ9</accession>
<dbReference type="Gene3D" id="3.40.630.30">
    <property type="match status" value="1"/>
</dbReference>
<protein>
    <recommendedName>
        <fullName evidence="2">N-acetyltransferase domain-containing protein</fullName>
    </recommendedName>
</protein>
<dbReference type="KEGG" id="rha:RHA1_ro01100"/>
<dbReference type="HOGENOM" id="CLU_091690_0_0_11"/>
<dbReference type="eggNOG" id="COG0456">
    <property type="taxonomic scope" value="Bacteria"/>
</dbReference>
<dbReference type="InterPro" id="IPR000182">
    <property type="entry name" value="GNAT_dom"/>
</dbReference>
<dbReference type="SUPFAM" id="SSF55729">
    <property type="entry name" value="Acyl-CoA N-acyltransferases (Nat)"/>
    <property type="match status" value="1"/>
</dbReference>
<evidence type="ECO:0000313" key="4">
    <source>
        <dbReference type="Proteomes" id="UP000008710"/>
    </source>
</evidence>
<feature type="region of interest" description="Disordered" evidence="1">
    <location>
        <begin position="1"/>
        <end position="41"/>
    </location>
</feature>
<name>Q0SHQ9_RHOJR</name>
<dbReference type="Pfam" id="PF00583">
    <property type="entry name" value="Acetyltransf_1"/>
    <property type="match status" value="1"/>
</dbReference>
<evidence type="ECO:0000256" key="1">
    <source>
        <dbReference type="SAM" id="MobiDB-lite"/>
    </source>
</evidence>
<evidence type="ECO:0000313" key="3">
    <source>
        <dbReference type="EMBL" id="ABG92927.1"/>
    </source>
</evidence>
<dbReference type="PROSITE" id="PS51186">
    <property type="entry name" value="GNAT"/>
    <property type="match status" value="1"/>
</dbReference>
<dbReference type="InterPro" id="IPR016181">
    <property type="entry name" value="Acyl_CoA_acyltransferase"/>
</dbReference>
<reference evidence="4" key="1">
    <citation type="journal article" date="2006" name="Proc. Natl. Acad. Sci. U.S.A.">
        <title>The complete genome of Rhodococcus sp. RHA1 provides insights into a catabolic powerhouse.</title>
        <authorList>
            <person name="McLeod M.P."/>
            <person name="Warren R.L."/>
            <person name="Hsiao W.W.L."/>
            <person name="Araki N."/>
            <person name="Myhre M."/>
            <person name="Fernandes C."/>
            <person name="Miyazawa D."/>
            <person name="Wong W."/>
            <person name="Lillquist A.L."/>
            <person name="Wang D."/>
            <person name="Dosanjh M."/>
            <person name="Hara H."/>
            <person name="Petrescu A."/>
            <person name="Morin R.D."/>
            <person name="Yang G."/>
            <person name="Stott J.M."/>
            <person name="Schein J.E."/>
            <person name="Shin H."/>
            <person name="Smailus D."/>
            <person name="Siddiqui A.S."/>
            <person name="Marra M.A."/>
            <person name="Jones S.J.M."/>
            <person name="Holt R."/>
            <person name="Brinkman F.S.L."/>
            <person name="Miyauchi K."/>
            <person name="Fukuda M."/>
            <person name="Davies J.E."/>
            <person name="Mohn W.W."/>
            <person name="Eltis L.D."/>
        </authorList>
    </citation>
    <scope>NUCLEOTIDE SEQUENCE [LARGE SCALE GENOMIC DNA]</scope>
    <source>
        <strain evidence="4">RHA1</strain>
    </source>
</reference>
<dbReference type="EMBL" id="CP000431">
    <property type="protein sequence ID" value="ABG92927.1"/>
    <property type="molecule type" value="Genomic_DNA"/>
</dbReference>